<dbReference type="EMBL" id="ML994611">
    <property type="protein sequence ID" value="KAF2194874.1"/>
    <property type="molecule type" value="Genomic_DNA"/>
</dbReference>
<dbReference type="AlphaFoldDB" id="A0A6A6ETG6"/>
<evidence type="ECO:0000256" key="1">
    <source>
        <dbReference type="SAM" id="MobiDB-lite"/>
    </source>
</evidence>
<organism evidence="2 3">
    <name type="scientific">Zopfia rhizophila CBS 207.26</name>
    <dbReference type="NCBI Taxonomy" id="1314779"/>
    <lineage>
        <taxon>Eukaryota</taxon>
        <taxon>Fungi</taxon>
        <taxon>Dikarya</taxon>
        <taxon>Ascomycota</taxon>
        <taxon>Pezizomycotina</taxon>
        <taxon>Dothideomycetes</taxon>
        <taxon>Dothideomycetes incertae sedis</taxon>
        <taxon>Zopfiaceae</taxon>
        <taxon>Zopfia</taxon>
    </lineage>
</organism>
<evidence type="ECO:0000313" key="2">
    <source>
        <dbReference type="EMBL" id="KAF2194874.1"/>
    </source>
</evidence>
<protein>
    <submittedName>
        <fullName evidence="2">Uncharacterized protein</fullName>
    </submittedName>
</protein>
<accession>A0A6A6ETG6</accession>
<dbReference type="Proteomes" id="UP000800200">
    <property type="component" value="Unassembled WGS sequence"/>
</dbReference>
<dbReference type="OrthoDB" id="76567at2759"/>
<reference evidence="2" key="1">
    <citation type="journal article" date="2020" name="Stud. Mycol.">
        <title>101 Dothideomycetes genomes: a test case for predicting lifestyles and emergence of pathogens.</title>
        <authorList>
            <person name="Haridas S."/>
            <person name="Albert R."/>
            <person name="Binder M."/>
            <person name="Bloem J."/>
            <person name="Labutti K."/>
            <person name="Salamov A."/>
            <person name="Andreopoulos B."/>
            <person name="Baker S."/>
            <person name="Barry K."/>
            <person name="Bills G."/>
            <person name="Bluhm B."/>
            <person name="Cannon C."/>
            <person name="Castanera R."/>
            <person name="Culley D."/>
            <person name="Daum C."/>
            <person name="Ezra D."/>
            <person name="Gonzalez J."/>
            <person name="Henrissat B."/>
            <person name="Kuo A."/>
            <person name="Liang C."/>
            <person name="Lipzen A."/>
            <person name="Lutzoni F."/>
            <person name="Magnuson J."/>
            <person name="Mondo S."/>
            <person name="Nolan M."/>
            <person name="Ohm R."/>
            <person name="Pangilinan J."/>
            <person name="Park H.-J."/>
            <person name="Ramirez L."/>
            <person name="Alfaro M."/>
            <person name="Sun H."/>
            <person name="Tritt A."/>
            <person name="Yoshinaga Y."/>
            <person name="Zwiers L.-H."/>
            <person name="Turgeon B."/>
            <person name="Goodwin S."/>
            <person name="Spatafora J."/>
            <person name="Crous P."/>
            <person name="Grigoriev I."/>
        </authorList>
    </citation>
    <scope>NUCLEOTIDE SEQUENCE</scope>
    <source>
        <strain evidence="2">CBS 207.26</strain>
    </source>
</reference>
<evidence type="ECO:0000313" key="3">
    <source>
        <dbReference type="Proteomes" id="UP000800200"/>
    </source>
</evidence>
<feature type="region of interest" description="Disordered" evidence="1">
    <location>
        <begin position="1"/>
        <end position="47"/>
    </location>
</feature>
<name>A0A6A6ETG6_9PEZI</name>
<keyword evidence="3" id="KW-1185">Reference proteome</keyword>
<sequence>MATYFESSDALYSSTSMSRSSSSTGASRQASPAEISPVPTSPMEGLQGVPIHHFTTIRDLRKCVRSHSAKLQAGRSNQQYLVFQGVTKRDLNEIDRERASIGKHTRMTHYADTNELIVKLMPSVEHELAHLTLVRKLDAAVIGMGLPVESLIPLGGTKFSGPNFSKEGDSAFKPLSRVQKADWPTLVFESGLSESLSRLRIDARLWLTHSGGNVKIVITISITPAERMLLVEKWCLSPVPDRPLTRGHPTSETEVPTRMQEVRITLNPPAPPNPAGQSGTSIRPSATTQQSLTI</sequence>
<proteinExistence type="predicted"/>
<feature type="compositionally biased region" description="Polar residues" evidence="1">
    <location>
        <begin position="275"/>
        <end position="294"/>
    </location>
</feature>
<feature type="region of interest" description="Disordered" evidence="1">
    <location>
        <begin position="265"/>
        <end position="294"/>
    </location>
</feature>
<feature type="compositionally biased region" description="Low complexity" evidence="1">
    <location>
        <begin position="13"/>
        <end position="31"/>
    </location>
</feature>
<gene>
    <name evidence="2" type="ORF">K469DRAFT_706356</name>
</gene>